<dbReference type="EMBL" id="CAJJDM010000063">
    <property type="protein sequence ID" value="CAD8079591.1"/>
    <property type="molecule type" value="Genomic_DNA"/>
</dbReference>
<reference evidence="2" key="1">
    <citation type="submission" date="2021-01" db="EMBL/GenBank/DDBJ databases">
        <authorList>
            <consortium name="Genoscope - CEA"/>
            <person name="William W."/>
        </authorList>
    </citation>
    <scope>NUCLEOTIDE SEQUENCE</scope>
</reference>
<evidence type="ECO:0000256" key="1">
    <source>
        <dbReference type="SAM" id="MobiDB-lite"/>
    </source>
</evidence>
<gene>
    <name evidence="2" type="ORF">PPRIM_AZ9-3.1.T0620102</name>
</gene>
<name>A0A8S1MMF3_PARPR</name>
<dbReference type="Proteomes" id="UP000688137">
    <property type="component" value="Unassembled WGS sequence"/>
</dbReference>
<proteinExistence type="predicted"/>
<accession>A0A8S1MMF3</accession>
<comment type="caution">
    <text evidence="2">The sequence shown here is derived from an EMBL/GenBank/DDBJ whole genome shotgun (WGS) entry which is preliminary data.</text>
</comment>
<organism evidence="2 3">
    <name type="scientific">Paramecium primaurelia</name>
    <dbReference type="NCBI Taxonomy" id="5886"/>
    <lineage>
        <taxon>Eukaryota</taxon>
        <taxon>Sar</taxon>
        <taxon>Alveolata</taxon>
        <taxon>Ciliophora</taxon>
        <taxon>Intramacronucleata</taxon>
        <taxon>Oligohymenophorea</taxon>
        <taxon>Peniculida</taxon>
        <taxon>Parameciidae</taxon>
        <taxon>Paramecium</taxon>
    </lineage>
</organism>
<sequence>MQLVRLTTKAHTSRNAPLRSPEKTQPIIIQFPNYIFLGPTDNIKIVKFTKNIQSSNFKQIRTKSPCKDQNISFVQNVDEIKTKHQKTSSVQIITQNPDLFSKLQSQNSTTYKLNKITALQTISTKHKHHRSELTQDTCSEQPSTPTLIFPILKYVELSSNIQQGNMFNKSNKLIGQITFQNGLYYEGEIVKIDDMIIIEGQGILYTDNSKFYIVYEGRWKNNCFHGKGKYFNQYQIESSNDWHFNWKMIQAIFNKNEIIEGKIDFYINEDIIAHQIQYSK</sequence>
<dbReference type="OMA" id="WKMIQAI"/>
<feature type="region of interest" description="Disordered" evidence="1">
    <location>
        <begin position="1"/>
        <end position="20"/>
    </location>
</feature>
<protein>
    <submittedName>
        <fullName evidence="2">Uncharacterized protein</fullName>
    </submittedName>
</protein>
<dbReference type="AlphaFoldDB" id="A0A8S1MMF3"/>
<evidence type="ECO:0000313" key="2">
    <source>
        <dbReference type="EMBL" id="CAD8079591.1"/>
    </source>
</evidence>
<evidence type="ECO:0000313" key="3">
    <source>
        <dbReference type="Proteomes" id="UP000688137"/>
    </source>
</evidence>
<keyword evidence="3" id="KW-1185">Reference proteome</keyword>